<dbReference type="GO" id="GO:0005198">
    <property type="term" value="F:structural molecule activity"/>
    <property type="evidence" value="ECO:0007669"/>
    <property type="project" value="InterPro"/>
</dbReference>
<dbReference type="Gene3D" id="2.130.10.10">
    <property type="entry name" value="YVTN repeat-like/Quinoprotein amine dehydrogenase"/>
    <property type="match status" value="1"/>
</dbReference>
<evidence type="ECO:0000256" key="7">
    <source>
        <dbReference type="ARBA" id="ARBA00022816"/>
    </source>
</evidence>
<evidence type="ECO:0000256" key="9">
    <source>
        <dbReference type="ARBA" id="ARBA00023010"/>
    </source>
</evidence>
<evidence type="ECO:0000256" key="8">
    <source>
        <dbReference type="ARBA" id="ARBA00022927"/>
    </source>
</evidence>
<dbReference type="GO" id="GO:0030127">
    <property type="term" value="C:COPII vesicle coat"/>
    <property type="evidence" value="ECO:0007669"/>
    <property type="project" value="TreeGrafter"/>
</dbReference>
<dbReference type="GO" id="GO:0031080">
    <property type="term" value="C:nuclear pore outer ring"/>
    <property type="evidence" value="ECO:0007669"/>
    <property type="project" value="TreeGrafter"/>
</dbReference>
<dbReference type="FunFam" id="2.130.10.10:FF:000655">
    <property type="entry name" value="Protein transport protein SEC13"/>
    <property type="match status" value="1"/>
</dbReference>
<evidence type="ECO:0000256" key="11">
    <source>
        <dbReference type="ARBA" id="ARBA00023242"/>
    </source>
</evidence>
<gene>
    <name evidence="16" type="ORF">P3T76_004640</name>
</gene>
<evidence type="ECO:0000256" key="5">
    <source>
        <dbReference type="ARBA" id="ARBA00022574"/>
    </source>
</evidence>
<dbReference type="GO" id="GO:0007034">
    <property type="term" value="P:vacuolar transport"/>
    <property type="evidence" value="ECO:0007669"/>
    <property type="project" value="InterPro"/>
</dbReference>
<keyword evidence="4" id="KW-0813">Transport</keyword>
<comment type="similarity">
    <text evidence="2">Belongs to the WD repeat SEC13 family.</text>
</comment>
<sequence>MIHDAQLDYYGKRLATCSSDRTIKVYDVTGDVQNNEQILTGHEGPVWQVAWAHPKFGVLLAACSYDGKVIIYREQSLNQWTQAYVHGFHESSVNSIAWAPHEYGLALACASADGTVSVLSYSPEGWSVSHFKDSALGCNAVSWAPFNSVGSQGPAGPIRRVVTGSCDKTIKIWSLPEGETEWTKQELSSAPAHSDWVRDVAWAPSTGLPVNLIASCSEDKHVYIWSQTADDVAWKRELLHTFDAPVWRVSWSVTGNVLAVSCGDHKVTLWKETLDKKWIQISSVDEAGAIHNGNEMNLFGRKSAAPARTGPVATADTIRKLREQLESLEKRELHIVKKIALQLQEAKQKSAAKDKRGAIFALKRKKMYEAEVEKLQGARMTLETQVMTLESAHVNMETFTALRSGAEQMKAIHGQMNVDKVDNIMDDIQEEMATADEIGRAISQPLGSQLYDDDELEDELREMEELELEEKTLEPVAQDAATAARAPPAPVAAASTPSAPPLPTAQYNLPDVPTHAVESNINVVGNADEDELEALRKLEASMAL</sequence>
<dbReference type="PROSITE" id="PS50082">
    <property type="entry name" value="WD_REPEATS_2"/>
    <property type="match status" value="2"/>
</dbReference>
<evidence type="ECO:0000256" key="6">
    <source>
        <dbReference type="ARBA" id="ARBA00022737"/>
    </source>
</evidence>
<comment type="caution">
    <text evidence="16">The sequence shown here is derived from an EMBL/GenBank/DDBJ whole genome shotgun (WGS) entry which is preliminary data.</text>
</comment>
<dbReference type="PANTHER" id="PTHR11024">
    <property type="entry name" value="NUCLEAR PORE COMPLEX PROTEIN SEC13 / SEH1 FAMILY MEMBER"/>
    <property type="match status" value="1"/>
</dbReference>
<evidence type="ECO:0000256" key="3">
    <source>
        <dbReference type="ARBA" id="ARBA00011369"/>
    </source>
</evidence>
<dbReference type="SMART" id="SM00320">
    <property type="entry name" value="WD40"/>
    <property type="match status" value="6"/>
</dbReference>
<feature type="repeat" description="WD" evidence="13">
    <location>
        <begin position="161"/>
        <end position="183"/>
    </location>
</feature>
<dbReference type="InterPro" id="IPR036322">
    <property type="entry name" value="WD40_repeat_dom_sf"/>
</dbReference>
<keyword evidence="9" id="KW-0811">Translocation</keyword>
<evidence type="ECO:0000313" key="17">
    <source>
        <dbReference type="Proteomes" id="UP001259832"/>
    </source>
</evidence>
<reference evidence="16" key="1">
    <citation type="submission" date="2023-08" db="EMBL/GenBank/DDBJ databases">
        <title>Reference Genome Resource for the Citrus Pathogen Phytophthora citrophthora.</title>
        <authorList>
            <person name="Moller H."/>
            <person name="Coetzee B."/>
            <person name="Rose L.J."/>
            <person name="Van Niekerk J.M."/>
        </authorList>
    </citation>
    <scope>NUCLEOTIDE SEQUENCE</scope>
    <source>
        <strain evidence="16">STE-U-9442</strain>
    </source>
</reference>
<dbReference type="PANTHER" id="PTHR11024:SF2">
    <property type="entry name" value="PROTEIN SEC13 HOMOLOG"/>
    <property type="match status" value="1"/>
</dbReference>
<keyword evidence="11" id="KW-0539">Nucleus</keyword>
<name>A0AAD9GQM0_9STRA</name>
<keyword evidence="8" id="KW-0653">Protein transport</keyword>
<dbReference type="EMBL" id="JASMQC010000007">
    <property type="protein sequence ID" value="KAK1943244.1"/>
    <property type="molecule type" value="Genomic_DNA"/>
</dbReference>
<evidence type="ECO:0000256" key="12">
    <source>
        <dbReference type="ARBA" id="ARBA00025261"/>
    </source>
</evidence>
<dbReference type="Proteomes" id="UP001259832">
    <property type="component" value="Unassembled WGS sequence"/>
</dbReference>
<dbReference type="InterPro" id="IPR020472">
    <property type="entry name" value="WD40_PAC1"/>
</dbReference>
<dbReference type="InterPro" id="IPR037363">
    <property type="entry name" value="Sec13/Seh1_fam"/>
</dbReference>
<dbReference type="GO" id="GO:0006606">
    <property type="term" value="P:protein import into nucleus"/>
    <property type="evidence" value="ECO:0007669"/>
    <property type="project" value="TreeGrafter"/>
</dbReference>
<keyword evidence="10" id="KW-0906">Nuclear pore complex</keyword>
<feature type="compositionally biased region" description="Low complexity" evidence="15">
    <location>
        <begin position="478"/>
        <end position="497"/>
    </location>
</feature>
<keyword evidence="7" id="KW-0509">mRNA transport</keyword>
<comment type="function">
    <text evidence="12">Component of the coat protein complex II (COPII) which promotes the formation of transport vesicles from the endoplasmic reticulum (ER). The coat has two main functions, the physical deformation of the endoplasmic reticulum membrane into vesicles and the selection of cargo molecules. It also functions as a component of the nuclear pore complex (NPC). NPC components, collectively referred to as nucleoporins (NUPs), can play the role of both NPC structural components and of docking or interaction partners for transiently associated nuclear transport factors. SEC13 is required for efficient mRNA export from the nucleus to the cytoplasm and for correct nuclear pore biogenesis and distribution.</text>
</comment>
<evidence type="ECO:0000256" key="10">
    <source>
        <dbReference type="ARBA" id="ARBA00023132"/>
    </source>
</evidence>
<feature type="repeat" description="WD" evidence="13">
    <location>
        <begin position="190"/>
        <end position="226"/>
    </location>
</feature>
<dbReference type="Pfam" id="PF00400">
    <property type="entry name" value="WD40"/>
    <property type="match status" value="6"/>
</dbReference>
<feature type="coiled-coil region" evidence="14">
    <location>
        <begin position="365"/>
        <end position="392"/>
    </location>
</feature>
<dbReference type="GO" id="GO:0051028">
    <property type="term" value="P:mRNA transport"/>
    <property type="evidence" value="ECO:0007669"/>
    <property type="project" value="UniProtKB-KW"/>
</dbReference>
<keyword evidence="6" id="KW-0677">Repeat</keyword>
<evidence type="ECO:0000256" key="15">
    <source>
        <dbReference type="SAM" id="MobiDB-lite"/>
    </source>
</evidence>
<evidence type="ECO:0000313" key="16">
    <source>
        <dbReference type="EMBL" id="KAK1943244.1"/>
    </source>
</evidence>
<dbReference type="AlphaFoldDB" id="A0AAD9GQM0"/>
<feature type="region of interest" description="Disordered" evidence="15">
    <location>
        <begin position="478"/>
        <end position="510"/>
    </location>
</feature>
<evidence type="ECO:0000256" key="13">
    <source>
        <dbReference type="PROSITE-ProRule" id="PRU00221"/>
    </source>
</evidence>
<keyword evidence="5 13" id="KW-0853">WD repeat</keyword>
<protein>
    <submittedName>
        <fullName evidence="16">Protein SEC13</fullName>
    </submittedName>
</protein>
<dbReference type="PRINTS" id="PR00320">
    <property type="entry name" value="GPROTEINBRPT"/>
</dbReference>
<dbReference type="InterPro" id="IPR005024">
    <property type="entry name" value="Snf7_fam"/>
</dbReference>
<keyword evidence="14" id="KW-0175">Coiled coil</keyword>
<dbReference type="Gene3D" id="1.10.287.1060">
    <property type="entry name" value="ESAT-6-like"/>
    <property type="match status" value="1"/>
</dbReference>
<comment type="subunit">
    <text evidence="3">The COPII coat is composed of at least 5 proteins: the SEC23/24 complex, the SEC13/31 complex, and the protein SAR1. Component of the nuclear pore complex (NPC). NPC constitutes the exclusive means of nucleocytoplasmic transport. NPCs allow the passive diffusion of ions and small molecules and the active, nuclear transport receptor-mediated bidirectional transport of macromolecules such as proteins, RNAs, ribonucleoparticles (RNPs), and ribosomal subunits across the nuclear envelope. Due to its 8-fold rotational symmetry, all subunits are present with 8 copies or multiples thereof.</text>
</comment>
<dbReference type="InterPro" id="IPR001680">
    <property type="entry name" value="WD40_rpt"/>
</dbReference>
<keyword evidence="17" id="KW-1185">Reference proteome</keyword>
<evidence type="ECO:0000256" key="2">
    <source>
        <dbReference type="ARBA" id="ARBA00010102"/>
    </source>
</evidence>
<evidence type="ECO:0000256" key="14">
    <source>
        <dbReference type="SAM" id="Coils"/>
    </source>
</evidence>
<proteinExistence type="inferred from homology"/>
<organism evidence="16 17">
    <name type="scientific">Phytophthora citrophthora</name>
    <dbReference type="NCBI Taxonomy" id="4793"/>
    <lineage>
        <taxon>Eukaryota</taxon>
        <taxon>Sar</taxon>
        <taxon>Stramenopiles</taxon>
        <taxon>Oomycota</taxon>
        <taxon>Peronosporomycetes</taxon>
        <taxon>Peronosporales</taxon>
        <taxon>Peronosporaceae</taxon>
        <taxon>Phytophthora</taxon>
    </lineage>
</organism>
<dbReference type="GO" id="GO:0090114">
    <property type="term" value="P:COPII-coated vesicle budding"/>
    <property type="evidence" value="ECO:0007669"/>
    <property type="project" value="TreeGrafter"/>
</dbReference>
<accession>A0AAD9GQM0</accession>
<evidence type="ECO:0000256" key="1">
    <source>
        <dbReference type="ARBA" id="ARBA00004567"/>
    </source>
</evidence>
<evidence type="ECO:0000256" key="4">
    <source>
        <dbReference type="ARBA" id="ARBA00022448"/>
    </source>
</evidence>
<dbReference type="SUPFAM" id="SSF50978">
    <property type="entry name" value="WD40 repeat-like"/>
    <property type="match status" value="1"/>
</dbReference>
<dbReference type="Pfam" id="PF03357">
    <property type="entry name" value="Snf7"/>
    <property type="match status" value="1"/>
</dbReference>
<comment type="subcellular location">
    <subcellularLocation>
        <location evidence="1">Nucleus</location>
        <location evidence="1">Nuclear pore complex</location>
    </subcellularLocation>
</comment>
<dbReference type="InterPro" id="IPR015943">
    <property type="entry name" value="WD40/YVTN_repeat-like_dom_sf"/>
</dbReference>